<evidence type="ECO:0000313" key="1">
    <source>
        <dbReference type="EMBL" id="MCM8558468.1"/>
    </source>
</evidence>
<keyword evidence="2" id="KW-1185">Reference proteome</keyword>
<dbReference type="NCBIfam" id="TIGR01509">
    <property type="entry name" value="HAD-SF-IA-v3"/>
    <property type="match status" value="1"/>
</dbReference>
<evidence type="ECO:0000313" key="2">
    <source>
        <dbReference type="Proteomes" id="UP001155128"/>
    </source>
</evidence>
<dbReference type="Pfam" id="PF13419">
    <property type="entry name" value="HAD_2"/>
    <property type="match status" value="1"/>
</dbReference>
<dbReference type="PANTHER" id="PTHR43434">
    <property type="entry name" value="PHOSPHOGLYCOLATE PHOSPHATASE"/>
    <property type="match status" value="1"/>
</dbReference>
<dbReference type="Gene3D" id="1.10.150.240">
    <property type="entry name" value="Putative phosphatase, domain 2"/>
    <property type="match status" value="1"/>
</dbReference>
<sequence length="221" mass="23834">MSKLAIFDCDGTLVDSGSTIHSALDSALRHHGFCCPPREEAQKVIGLSLVEAMRTLVPEGNHEAMAETYKQAFVELRQSGAAIEDPYEGITDLLKSFENAGWMLAVATGKSMRGLDHILETHDWRGHFISLQTADGHPSKPNPSMINSAVAEAGADPMQTVMIGDTSHDMRMARNAGVGAIGVIWGYHEPDELKEGGAHALAGRASDVLTLSEAWRQGAWQ</sequence>
<name>A0A9X2EI41_9SPHN</name>
<dbReference type="AlphaFoldDB" id="A0A9X2EI41"/>
<dbReference type="GO" id="GO:0005829">
    <property type="term" value="C:cytosol"/>
    <property type="evidence" value="ECO:0007669"/>
    <property type="project" value="TreeGrafter"/>
</dbReference>
<dbReference type="SUPFAM" id="SSF56784">
    <property type="entry name" value="HAD-like"/>
    <property type="match status" value="1"/>
</dbReference>
<dbReference type="GO" id="GO:0008967">
    <property type="term" value="F:phosphoglycolate phosphatase activity"/>
    <property type="evidence" value="ECO:0007669"/>
    <property type="project" value="TreeGrafter"/>
</dbReference>
<protein>
    <submittedName>
        <fullName evidence="1">HAD-IA family hydrolase</fullName>
    </submittedName>
</protein>
<dbReference type="InterPro" id="IPR023214">
    <property type="entry name" value="HAD_sf"/>
</dbReference>
<comment type="caution">
    <text evidence="1">The sequence shown here is derived from an EMBL/GenBank/DDBJ whole genome shotgun (WGS) entry which is preliminary data.</text>
</comment>
<gene>
    <name evidence="1" type="ORF">NDO55_11625</name>
</gene>
<dbReference type="InterPro" id="IPR023198">
    <property type="entry name" value="PGP-like_dom2"/>
</dbReference>
<dbReference type="Proteomes" id="UP001155128">
    <property type="component" value="Unassembled WGS sequence"/>
</dbReference>
<proteinExistence type="predicted"/>
<dbReference type="InterPro" id="IPR006439">
    <property type="entry name" value="HAD-SF_hydro_IA"/>
</dbReference>
<keyword evidence="1" id="KW-0378">Hydrolase</keyword>
<dbReference type="GO" id="GO:0006281">
    <property type="term" value="P:DNA repair"/>
    <property type="evidence" value="ECO:0007669"/>
    <property type="project" value="TreeGrafter"/>
</dbReference>
<dbReference type="PANTHER" id="PTHR43434:SF24">
    <property type="entry name" value="HYDROLASE-RELATED"/>
    <property type="match status" value="1"/>
</dbReference>
<dbReference type="EMBL" id="JAMSHT010000001">
    <property type="protein sequence ID" value="MCM8558468.1"/>
    <property type="molecule type" value="Genomic_DNA"/>
</dbReference>
<dbReference type="RefSeq" id="WP_252115378.1">
    <property type="nucleotide sequence ID" value="NZ_JAMSHT010000001.1"/>
</dbReference>
<dbReference type="SFLD" id="SFLDG01129">
    <property type="entry name" value="C1.5:_HAD__Beta-PGM__Phosphata"/>
    <property type="match status" value="1"/>
</dbReference>
<dbReference type="Gene3D" id="3.40.50.1000">
    <property type="entry name" value="HAD superfamily/HAD-like"/>
    <property type="match status" value="1"/>
</dbReference>
<dbReference type="InterPro" id="IPR036412">
    <property type="entry name" value="HAD-like_sf"/>
</dbReference>
<dbReference type="InterPro" id="IPR050155">
    <property type="entry name" value="HAD-like_hydrolase_sf"/>
</dbReference>
<organism evidence="1 2">
    <name type="scientific">Sphingomicrobium sediminis</name>
    <dbReference type="NCBI Taxonomy" id="2950949"/>
    <lineage>
        <taxon>Bacteria</taxon>
        <taxon>Pseudomonadati</taxon>
        <taxon>Pseudomonadota</taxon>
        <taxon>Alphaproteobacteria</taxon>
        <taxon>Sphingomonadales</taxon>
        <taxon>Sphingomonadaceae</taxon>
        <taxon>Sphingomicrobium</taxon>
    </lineage>
</organism>
<dbReference type="NCBIfam" id="TIGR01549">
    <property type="entry name" value="HAD-SF-IA-v1"/>
    <property type="match status" value="1"/>
</dbReference>
<reference evidence="1" key="1">
    <citation type="submission" date="2022-06" db="EMBL/GenBank/DDBJ databases">
        <title>Sphingomicrobium sedimins sp. nov., a marine bacterium isolated from tidal flat.</title>
        <authorList>
            <person name="Kim C.-H."/>
            <person name="Yoo Y."/>
            <person name="Kim J.-J."/>
        </authorList>
    </citation>
    <scope>NUCLEOTIDE SEQUENCE</scope>
    <source>
        <strain evidence="1">GRR-S6-50</strain>
    </source>
</reference>
<dbReference type="InterPro" id="IPR041492">
    <property type="entry name" value="HAD_2"/>
</dbReference>
<accession>A0A9X2EI41</accession>
<dbReference type="SFLD" id="SFLDS00003">
    <property type="entry name" value="Haloacid_Dehalogenase"/>
    <property type="match status" value="1"/>
</dbReference>